<reference evidence="1 2" key="1">
    <citation type="journal article" date="2006" name="Science">
        <title>Phytophthora genome sequences uncover evolutionary origins and mechanisms of pathogenesis.</title>
        <authorList>
            <person name="Tyler B.M."/>
            <person name="Tripathy S."/>
            <person name="Zhang X."/>
            <person name="Dehal P."/>
            <person name="Jiang R.H."/>
            <person name="Aerts A."/>
            <person name="Arredondo F.D."/>
            <person name="Baxter L."/>
            <person name="Bensasson D."/>
            <person name="Beynon J.L."/>
            <person name="Chapman J."/>
            <person name="Damasceno C.M."/>
            <person name="Dorrance A.E."/>
            <person name="Dou D."/>
            <person name="Dickerman A.W."/>
            <person name="Dubchak I.L."/>
            <person name="Garbelotto M."/>
            <person name="Gijzen M."/>
            <person name="Gordon S.G."/>
            <person name="Govers F."/>
            <person name="Grunwald N.J."/>
            <person name="Huang W."/>
            <person name="Ivors K.L."/>
            <person name="Jones R.W."/>
            <person name="Kamoun S."/>
            <person name="Krampis K."/>
            <person name="Lamour K.H."/>
            <person name="Lee M.K."/>
            <person name="McDonald W.H."/>
            <person name="Medina M."/>
            <person name="Meijer H.J."/>
            <person name="Nordberg E.K."/>
            <person name="Maclean D.J."/>
            <person name="Ospina-Giraldo M.D."/>
            <person name="Morris P.F."/>
            <person name="Phuntumart V."/>
            <person name="Putnam N.H."/>
            <person name="Rash S."/>
            <person name="Rose J.K."/>
            <person name="Sakihama Y."/>
            <person name="Salamov A.A."/>
            <person name="Savidor A."/>
            <person name="Scheuring C.F."/>
            <person name="Smith B.M."/>
            <person name="Sobral B.W."/>
            <person name="Terry A."/>
            <person name="Torto-Alalibo T.A."/>
            <person name="Win J."/>
            <person name="Xu Z."/>
            <person name="Zhang H."/>
            <person name="Grigoriev I.V."/>
            <person name="Rokhsar D.S."/>
            <person name="Boore J.L."/>
        </authorList>
    </citation>
    <scope>NUCLEOTIDE SEQUENCE [LARGE SCALE GENOMIC DNA]</scope>
    <source>
        <strain evidence="1 2">P6497</strain>
    </source>
</reference>
<accession>G5AAK7</accession>
<dbReference type="Proteomes" id="UP000002640">
    <property type="component" value="Unassembled WGS sequence"/>
</dbReference>
<dbReference type="EMBL" id="JH159162">
    <property type="protein sequence ID" value="EGZ07636.1"/>
    <property type="molecule type" value="Genomic_DNA"/>
</dbReference>
<dbReference type="OMA" id="CSENREW"/>
<sequence>MLRAQRRVWRVNKATLPLQAADVSSVRATRCLSSTVLEEGGVGASSREEAKLTGQHWKTIAWEAKILAALRAYQKINRNTLAPYSFIVPTGDTRWPRATWGYALGRAVSGLRGQAQKQALSARMETELKELNFAFNILQYQWDEIILPALRHFYTVNGHTDVPRAFVVPGGVDAWPRLSWGWKLGSTVTLIRNMGGYARQVEESKHELKEMKFCFEMVMAEREWNVKVLPALKVFRQVHHHCIVERLFKVPREFPWPEEAWDLPLGQVVNDMRMGKTYVEFVARDADTLNEIGFAWDRNASTWNDRIIPALQTYVAEFKTCRMPQSFVVPAREPWPKSAWNMALGRQVYYMKYEGSYFLQIGRDVERLSTLGFRFELRHQAWEKRVEPLLEIYESCFGDRAVPHDFVIPSEAPWPENMWGVHLGFFVRAQETATEGEL</sequence>
<dbReference type="GeneID" id="20661361"/>
<dbReference type="PANTHER" id="PTHR37066:SF1">
    <property type="entry name" value="LNS2_PITP DOMAIN-CONTAINING PROTEIN"/>
    <property type="match status" value="1"/>
</dbReference>
<dbReference type="KEGG" id="psoj:PHYSODRAFT_529414"/>
<dbReference type="InParanoid" id="G5AAK7"/>
<dbReference type="STRING" id="1094619.G5AAK7"/>
<organism evidence="1 2">
    <name type="scientific">Phytophthora sojae (strain P6497)</name>
    <name type="common">Soybean stem and root rot agent</name>
    <name type="synonym">Phytophthora megasperma f. sp. glycines</name>
    <dbReference type="NCBI Taxonomy" id="1094619"/>
    <lineage>
        <taxon>Eukaryota</taxon>
        <taxon>Sar</taxon>
        <taxon>Stramenopiles</taxon>
        <taxon>Oomycota</taxon>
        <taxon>Peronosporomycetes</taxon>
        <taxon>Peronosporales</taxon>
        <taxon>Peronosporaceae</taxon>
        <taxon>Phytophthora</taxon>
    </lineage>
</organism>
<evidence type="ECO:0000313" key="1">
    <source>
        <dbReference type="EMBL" id="EGZ07636.1"/>
    </source>
</evidence>
<dbReference type="PANTHER" id="PTHR37066">
    <property type="entry name" value="HELICASE-ASSOCIATED"/>
    <property type="match status" value="1"/>
</dbReference>
<evidence type="ECO:0000313" key="2">
    <source>
        <dbReference type="Proteomes" id="UP000002640"/>
    </source>
</evidence>
<proteinExistence type="predicted"/>
<keyword evidence="2" id="KW-1185">Reference proteome</keyword>
<name>G5AAK7_PHYSP</name>
<dbReference type="RefSeq" id="XP_009537202.1">
    <property type="nucleotide sequence ID" value="XM_009538907.1"/>
</dbReference>
<protein>
    <recommendedName>
        <fullName evidence="3">Helicase-associated domain-containing protein</fullName>
    </recommendedName>
</protein>
<gene>
    <name evidence="1" type="ORF">PHYSODRAFT_529414</name>
</gene>
<dbReference type="AlphaFoldDB" id="G5AAK7"/>
<evidence type="ECO:0008006" key="3">
    <source>
        <dbReference type="Google" id="ProtNLM"/>
    </source>
</evidence>